<feature type="non-terminal residue" evidence="3">
    <location>
        <position position="68"/>
    </location>
</feature>
<sequence length="68" mass="7198">MRILQEALTFDDVLLVPAHSTVLPADANLKTPLTRDLSLNIPLLSAAMDTVTEARLAIALAQEGGMGI</sequence>
<accession>A0A1Y1QG08</accession>
<protein>
    <recommendedName>
        <fullName evidence="2">IMP dehydrogenase/GMP reductase domain-containing protein</fullName>
    </recommendedName>
</protein>
<dbReference type="AlphaFoldDB" id="A0A1Y1QG08"/>
<dbReference type="PANTHER" id="PTHR11911">
    <property type="entry name" value="INOSINE-5-MONOPHOSPHATE DEHYDROGENASE RELATED"/>
    <property type="match status" value="1"/>
</dbReference>
<dbReference type="InterPro" id="IPR005990">
    <property type="entry name" value="IMP_DH"/>
</dbReference>
<comment type="similarity">
    <text evidence="1">Belongs to the IMPDH/GMPR family.</text>
</comment>
<dbReference type="GO" id="GO:0006183">
    <property type="term" value="P:GTP biosynthetic process"/>
    <property type="evidence" value="ECO:0007669"/>
    <property type="project" value="TreeGrafter"/>
</dbReference>
<evidence type="ECO:0000313" key="3">
    <source>
        <dbReference type="EMBL" id="OQX04469.1"/>
    </source>
</evidence>
<dbReference type="GO" id="GO:0003938">
    <property type="term" value="F:IMP dehydrogenase activity"/>
    <property type="evidence" value="ECO:0007669"/>
    <property type="project" value="InterPro"/>
</dbReference>
<dbReference type="Gene3D" id="3.20.20.70">
    <property type="entry name" value="Aldolase class I"/>
    <property type="match status" value="1"/>
</dbReference>
<dbReference type="InterPro" id="IPR013785">
    <property type="entry name" value="Aldolase_TIM"/>
</dbReference>
<feature type="domain" description="IMP dehydrogenase/GMP reductase" evidence="2">
    <location>
        <begin position="7"/>
        <end position="68"/>
    </location>
</feature>
<dbReference type="Pfam" id="PF00478">
    <property type="entry name" value="IMPDH"/>
    <property type="match status" value="1"/>
</dbReference>
<name>A0A1Y1QG08_9GAMM</name>
<dbReference type="EMBL" id="MTEJ01000336">
    <property type="protein sequence ID" value="OQX04469.1"/>
    <property type="molecule type" value="Genomic_DNA"/>
</dbReference>
<evidence type="ECO:0000256" key="1">
    <source>
        <dbReference type="ARBA" id="ARBA00005502"/>
    </source>
</evidence>
<organism evidence="3 4">
    <name type="scientific">Thiothrix lacustris</name>
    <dbReference type="NCBI Taxonomy" id="525917"/>
    <lineage>
        <taxon>Bacteria</taxon>
        <taxon>Pseudomonadati</taxon>
        <taxon>Pseudomonadota</taxon>
        <taxon>Gammaproteobacteria</taxon>
        <taxon>Thiotrichales</taxon>
        <taxon>Thiotrichaceae</taxon>
        <taxon>Thiothrix</taxon>
    </lineage>
</organism>
<gene>
    <name evidence="3" type="ORF">BWK73_36080</name>
</gene>
<dbReference type="Proteomes" id="UP000192491">
    <property type="component" value="Unassembled WGS sequence"/>
</dbReference>
<dbReference type="PANTHER" id="PTHR11911:SF111">
    <property type="entry name" value="INOSINE-5'-MONOPHOSPHATE DEHYDROGENASE"/>
    <property type="match status" value="1"/>
</dbReference>
<evidence type="ECO:0000259" key="2">
    <source>
        <dbReference type="Pfam" id="PF00478"/>
    </source>
</evidence>
<comment type="caution">
    <text evidence="3">The sequence shown here is derived from an EMBL/GenBank/DDBJ whole genome shotgun (WGS) entry which is preliminary data.</text>
</comment>
<dbReference type="SUPFAM" id="SSF51412">
    <property type="entry name" value="Inosine monophosphate dehydrogenase (IMPDH)"/>
    <property type="match status" value="1"/>
</dbReference>
<evidence type="ECO:0000313" key="4">
    <source>
        <dbReference type="Proteomes" id="UP000192491"/>
    </source>
</evidence>
<dbReference type="InterPro" id="IPR001093">
    <property type="entry name" value="IMP_DH_GMPRt"/>
</dbReference>
<reference evidence="3 4" key="1">
    <citation type="submission" date="2017-01" db="EMBL/GenBank/DDBJ databases">
        <title>Novel large sulfur bacteria in the metagenomes of groundwater-fed chemosynthetic microbial mats in the Lake Huron basin.</title>
        <authorList>
            <person name="Sharrar A.M."/>
            <person name="Flood B.E."/>
            <person name="Bailey J.V."/>
            <person name="Jones D.S."/>
            <person name="Biddanda B."/>
            <person name="Ruberg S.A."/>
            <person name="Marcus D.N."/>
            <person name="Dick G.J."/>
        </authorList>
    </citation>
    <scope>NUCLEOTIDE SEQUENCE [LARGE SCALE GENOMIC DNA]</scope>
    <source>
        <strain evidence="3">A8</strain>
    </source>
</reference>
<proteinExistence type="inferred from homology"/>